<evidence type="ECO:0000256" key="4">
    <source>
        <dbReference type="ARBA" id="ARBA00023242"/>
    </source>
</evidence>
<proteinExistence type="predicted"/>
<evidence type="ECO:0000256" key="2">
    <source>
        <dbReference type="ARBA" id="ARBA00004286"/>
    </source>
</evidence>
<keyword evidence="3" id="KW-0158">Chromosome</keyword>
<name>A0A367XSM5_9ASCO</name>
<dbReference type="GO" id="GO:0005634">
    <property type="term" value="C:nucleus"/>
    <property type="evidence" value="ECO:0007669"/>
    <property type="project" value="UniProtKB-SubCell"/>
</dbReference>
<protein>
    <submittedName>
        <fullName evidence="8">Meiosis-specific protein HOP1</fullName>
    </submittedName>
</protein>
<sequence>MGVTGEESRNLVHELISISMYCITYLRNLFRETSYCDSKYFDSVDPDLNSSYICIKRLRKGASKTTDTFIDYVETGIYQAIHLKYLKGILFNVHASEDTPFQSEESYLFGIDYARQLVHINDEETMSTDSITKNIHALVKRLIVLTQTLDTPTSQRFFTIRLLFNESCPPEYQPPFFQDASLIEPNVIRLEADSQGLQIGTLDTGENRASINVLVEKRNSESYVDVDPFDLLADDYGSFEDNSLNSLHLGDFLGTASGATEALYDPMLVKCKLCGSAIDPVAYGYDEPLLVEIPCYNCMFKGDIDPELVVLQKVRLLWNFYLNNDFPSFQKSLQIMDVTDKAIIRKVFQRMFYDGTLVVTSKATFATNSVEFQKGSGVFAPTLDGIIDNRGTEMLPNREYYVSFVPKLSEKLSFLSYDKKLNSIYFPNYKILKRNFVSVNLNKFKSTNPVYQDEGETKEVSVDAQPQRLVKPQNQSSGSMYSPTSDESGSTNQSTQTHKATSPTTVHSEEKEREEEESEISHHLADLSFAESLQFLSQQLATLEQETPLSSQVMKKGRNAGRPLQLRIYKKSRNKKRKRKVSVNVRI</sequence>
<evidence type="ECO:0000256" key="1">
    <source>
        <dbReference type="ARBA" id="ARBA00004123"/>
    </source>
</evidence>
<evidence type="ECO:0000256" key="6">
    <source>
        <dbReference type="SAM" id="MobiDB-lite"/>
    </source>
</evidence>
<dbReference type="InterPro" id="IPR036570">
    <property type="entry name" value="HORMA_dom_sf"/>
</dbReference>
<dbReference type="SUPFAM" id="SSF56019">
    <property type="entry name" value="The spindle assembly checkpoint protein mad2"/>
    <property type="match status" value="1"/>
</dbReference>
<feature type="domain" description="HORMA" evidence="7">
    <location>
        <begin position="6"/>
        <end position="213"/>
    </location>
</feature>
<dbReference type="InterPro" id="IPR003511">
    <property type="entry name" value="HORMA_dom"/>
</dbReference>
<dbReference type="AlphaFoldDB" id="A0A367XSM5"/>
<dbReference type="EMBL" id="QLNQ01000029">
    <property type="protein sequence ID" value="RCK56240.1"/>
    <property type="molecule type" value="Genomic_DNA"/>
</dbReference>
<dbReference type="GO" id="GO:0007130">
    <property type="term" value="P:synaptonemal complex assembly"/>
    <property type="evidence" value="ECO:0007669"/>
    <property type="project" value="TreeGrafter"/>
</dbReference>
<dbReference type="OrthoDB" id="1928087at2759"/>
<dbReference type="Pfam" id="PF02301">
    <property type="entry name" value="HORMA"/>
    <property type="match status" value="1"/>
</dbReference>
<evidence type="ECO:0000313" key="9">
    <source>
        <dbReference type="Proteomes" id="UP000253472"/>
    </source>
</evidence>
<evidence type="ECO:0000259" key="7">
    <source>
        <dbReference type="PROSITE" id="PS50815"/>
    </source>
</evidence>
<dbReference type="Proteomes" id="UP000253472">
    <property type="component" value="Unassembled WGS sequence"/>
</dbReference>
<evidence type="ECO:0000313" key="8">
    <source>
        <dbReference type="EMBL" id="RCK56240.1"/>
    </source>
</evidence>
<keyword evidence="5" id="KW-0469">Meiosis</keyword>
<evidence type="ECO:0000256" key="5">
    <source>
        <dbReference type="ARBA" id="ARBA00023254"/>
    </source>
</evidence>
<reference evidence="8 9" key="1">
    <citation type="submission" date="2018-06" db="EMBL/GenBank/DDBJ databases">
        <title>Whole genome sequencing of Candida tropicalis (genome annotated by CSBL at Korea University).</title>
        <authorList>
            <person name="Ahn J."/>
        </authorList>
    </citation>
    <scope>NUCLEOTIDE SEQUENCE [LARGE SCALE GENOMIC DNA]</scope>
    <source>
        <strain evidence="8 9">ATCC 20962</strain>
    </source>
</reference>
<comment type="subcellular location">
    <subcellularLocation>
        <location evidence="2">Chromosome</location>
    </subcellularLocation>
    <subcellularLocation>
        <location evidence="1">Nucleus</location>
    </subcellularLocation>
</comment>
<gene>
    <name evidence="8" type="primary">HOP1_0</name>
    <name evidence="8" type="ORF">Cantr_05012</name>
</gene>
<keyword evidence="4" id="KW-0539">Nucleus</keyword>
<dbReference type="Gene3D" id="3.30.900.10">
    <property type="entry name" value="HORMA domain"/>
    <property type="match status" value="1"/>
</dbReference>
<organism evidence="8 9">
    <name type="scientific">Candida viswanathii</name>
    <dbReference type="NCBI Taxonomy" id="5486"/>
    <lineage>
        <taxon>Eukaryota</taxon>
        <taxon>Fungi</taxon>
        <taxon>Dikarya</taxon>
        <taxon>Ascomycota</taxon>
        <taxon>Saccharomycotina</taxon>
        <taxon>Pichiomycetes</taxon>
        <taxon>Debaryomycetaceae</taxon>
        <taxon>Candida/Lodderomyces clade</taxon>
        <taxon>Candida</taxon>
    </lineage>
</organism>
<keyword evidence="9" id="KW-1185">Reference proteome</keyword>
<feature type="region of interest" description="Disordered" evidence="6">
    <location>
        <begin position="448"/>
        <end position="522"/>
    </location>
</feature>
<dbReference type="InterPro" id="IPR051294">
    <property type="entry name" value="HORMA_MeioticProgression"/>
</dbReference>
<dbReference type="GO" id="GO:0051598">
    <property type="term" value="P:meiotic recombination checkpoint signaling"/>
    <property type="evidence" value="ECO:0007669"/>
    <property type="project" value="TreeGrafter"/>
</dbReference>
<evidence type="ECO:0000256" key="3">
    <source>
        <dbReference type="ARBA" id="ARBA00022454"/>
    </source>
</evidence>
<accession>A0A367XSM5</accession>
<dbReference type="PANTHER" id="PTHR48225:SF7">
    <property type="entry name" value="MEIOSIS-SPECIFIC PROTEIN HOP1"/>
    <property type="match status" value="1"/>
</dbReference>
<dbReference type="PANTHER" id="PTHR48225">
    <property type="entry name" value="HORMA DOMAIN-CONTAINING PROTEIN 1"/>
    <property type="match status" value="1"/>
</dbReference>
<dbReference type="PROSITE" id="PS50815">
    <property type="entry name" value="HORMA"/>
    <property type="match status" value="1"/>
</dbReference>
<dbReference type="STRING" id="5486.A0A367XSM5"/>
<feature type="compositionally biased region" description="Polar residues" evidence="6">
    <location>
        <begin position="472"/>
        <end position="506"/>
    </location>
</feature>
<dbReference type="GO" id="GO:0005694">
    <property type="term" value="C:chromosome"/>
    <property type="evidence" value="ECO:0007669"/>
    <property type="project" value="UniProtKB-SubCell"/>
</dbReference>
<comment type="caution">
    <text evidence="8">The sequence shown here is derived from an EMBL/GenBank/DDBJ whole genome shotgun (WGS) entry which is preliminary data.</text>
</comment>